<dbReference type="EMBL" id="JAGRRH010000006">
    <property type="protein sequence ID" value="KAG7369333.1"/>
    <property type="molecule type" value="Genomic_DNA"/>
</dbReference>
<feature type="region of interest" description="Disordered" evidence="4">
    <location>
        <begin position="1"/>
        <end position="55"/>
    </location>
</feature>
<keyword evidence="1" id="KW-0677">Repeat</keyword>
<dbReference type="EMBL" id="JAGRRH010000069">
    <property type="protein sequence ID" value="KAG7337943.1"/>
    <property type="molecule type" value="Genomic_DNA"/>
</dbReference>
<dbReference type="PROSITE" id="PS50102">
    <property type="entry name" value="RRM"/>
    <property type="match status" value="2"/>
</dbReference>
<dbReference type="PANTHER" id="PTHR48032">
    <property type="entry name" value="RNA-BINDING PROTEIN MUSASHI HOMOLOG RBP6"/>
    <property type="match status" value="1"/>
</dbReference>
<evidence type="ECO:0000256" key="3">
    <source>
        <dbReference type="PROSITE-ProRule" id="PRU00176"/>
    </source>
</evidence>
<organism evidence="7 8">
    <name type="scientific">Nitzschia inconspicua</name>
    <dbReference type="NCBI Taxonomy" id="303405"/>
    <lineage>
        <taxon>Eukaryota</taxon>
        <taxon>Sar</taxon>
        <taxon>Stramenopiles</taxon>
        <taxon>Ochrophyta</taxon>
        <taxon>Bacillariophyta</taxon>
        <taxon>Bacillariophyceae</taxon>
        <taxon>Bacillariophycidae</taxon>
        <taxon>Bacillariales</taxon>
        <taxon>Bacillariaceae</taxon>
        <taxon>Nitzschia</taxon>
    </lineage>
</organism>
<feature type="region of interest" description="Disordered" evidence="4">
    <location>
        <begin position="367"/>
        <end position="397"/>
    </location>
</feature>
<feature type="compositionally biased region" description="Low complexity" evidence="4">
    <location>
        <begin position="14"/>
        <end position="45"/>
    </location>
</feature>
<evidence type="ECO:0000313" key="7">
    <source>
        <dbReference type="EMBL" id="KAG7369333.1"/>
    </source>
</evidence>
<dbReference type="InterPro" id="IPR000504">
    <property type="entry name" value="RRM_dom"/>
</dbReference>
<evidence type="ECO:0000256" key="1">
    <source>
        <dbReference type="ARBA" id="ARBA00022737"/>
    </source>
</evidence>
<feature type="compositionally biased region" description="Basic and acidic residues" evidence="4">
    <location>
        <begin position="176"/>
        <end position="189"/>
    </location>
</feature>
<gene>
    <name evidence="6" type="ORF">IV203_011272</name>
    <name evidence="7" type="ORF">IV203_032076</name>
</gene>
<feature type="compositionally biased region" description="Low complexity" evidence="4">
    <location>
        <begin position="367"/>
        <end position="385"/>
    </location>
</feature>
<proteinExistence type="predicted"/>
<evidence type="ECO:0000256" key="2">
    <source>
        <dbReference type="ARBA" id="ARBA00022884"/>
    </source>
</evidence>
<dbReference type="PANTHER" id="PTHR48032:SF6">
    <property type="entry name" value="RNA-BINDING (RRM_RBD_RNP MOTIFS) FAMILY PROTEIN"/>
    <property type="match status" value="1"/>
</dbReference>
<evidence type="ECO:0000256" key="4">
    <source>
        <dbReference type="SAM" id="MobiDB-lite"/>
    </source>
</evidence>
<reference evidence="7" key="1">
    <citation type="journal article" date="2021" name="Sci. Rep.">
        <title>Diploid genomic architecture of Nitzschia inconspicua, an elite biomass production diatom.</title>
        <authorList>
            <person name="Oliver A."/>
            <person name="Podell S."/>
            <person name="Pinowska A."/>
            <person name="Traller J.C."/>
            <person name="Smith S.R."/>
            <person name="McClure R."/>
            <person name="Beliaev A."/>
            <person name="Bohutskyi P."/>
            <person name="Hill E.A."/>
            <person name="Rabines A."/>
            <person name="Zheng H."/>
            <person name="Allen L.Z."/>
            <person name="Kuo A."/>
            <person name="Grigoriev I.V."/>
            <person name="Allen A.E."/>
            <person name="Hazlebeck D."/>
            <person name="Allen E.E."/>
        </authorList>
    </citation>
    <scope>NUCLEOTIDE SEQUENCE</scope>
    <source>
        <strain evidence="7">Hildebrandi</strain>
    </source>
</reference>
<feature type="region of interest" description="Disordered" evidence="4">
    <location>
        <begin position="138"/>
        <end position="189"/>
    </location>
</feature>
<dbReference type="GO" id="GO:0003729">
    <property type="term" value="F:mRNA binding"/>
    <property type="evidence" value="ECO:0007669"/>
    <property type="project" value="TreeGrafter"/>
</dbReference>
<dbReference type="Proteomes" id="UP000693970">
    <property type="component" value="Unassembled WGS sequence"/>
</dbReference>
<accession>A0A9K3LWG9</accession>
<evidence type="ECO:0000313" key="6">
    <source>
        <dbReference type="EMBL" id="KAG7337943.1"/>
    </source>
</evidence>
<name>A0A9K3LWG9_9STRA</name>
<feature type="compositionally biased region" description="Low complexity" evidence="4">
    <location>
        <begin position="149"/>
        <end position="173"/>
    </location>
</feature>
<protein>
    <submittedName>
        <fullName evidence="7">RNP-1 like RNA-binding protein</fullName>
    </submittedName>
</protein>
<evidence type="ECO:0000259" key="5">
    <source>
        <dbReference type="PROSITE" id="PS50102"/>
    </source>
</evidence>
<comment type="caution">
    <text evidence="7">The sequence shown here is derived from an EMBL/GenBank/DDBJ whole genome shotgun (WGS) entry which is preliminary data.</text>
</comment>
<dbReference type="Pfam" id="PF00076">
    <property type="entry name" value="RRM_1"/>
    <property type="match status" value="2"/>
</dbReference>
<dbReference type="GO" id="GO:0006417">
    <property type="term" value="P:regulation of translation"/>
    <property type="evidence" value="ECO:0007669"/>
    <property type="project" value="TreeGrafter"/>
</dbReference>
<reference evidence="7" key="2">
    <citation type="submission" date="2021-04" db="EMBL/GenBank/DDBJ databases">
        <authorList>
            <person name="Podell S."/>
        </authorList>
    </citation>
    <scope>NUCLEOTIDE SEQUENCE</scope>
    <source>
        <strain evidence="7">Hildebrandi</strain>
    </source>
</reference>
<evidence type="ECO:0000313" key="8">
    <source>
        <dbReference type="Proteomes" id="UP000693970"/>
    </source>
</evidence>
<feature type="domain" description="RRM" evidence="5">
    <location>
        <begin position="196"/>
        <end position="274"/>
    </location>
</feature>
<feature type="compositionally biased region" description="Gly residues" evidence="4">
    <location>
        <begin position="1"/>
        <end position="13"/>
    </location>
</feature>
<dbReference type="SMART" id="SM00360">
    <property type="entry name" value="RRM"/>
    <property type="match status" value="2"/>
</dbReference>
<keyword evidence="2 3" id="KW-0694">RNA-binding</keyword>
<feature type="domain" description="RRM" evidence="5">
    <location>
        <begin position="56"/>
        <end position="135"/>
    </location>
</feature>
<dbReference type="AlphaFoldDB" id="A0A9K3LWG9"/>
<dbReference type="OrthoDB" id="1875751at2759"/>
<keyword evidence="8" id="KW-1185">Reference proteome</keyword>
<sequence length="397" mass="42740">MSYYGHGGGGDGGDATTSASSPPTTSSSRRRQQQQQQHHSQSAASGSGGGGGLDQGKIFVGGLSWSTTEESLRFHFEQYGPVETVQVMRDRNTGEPRGFGFVVFTDPATVDLVMDDVPKGHEINHKLVDVKRAQARGIAPPSIHRDETGTTTTNTTEHTSTAADNNNNNNNNNAQHDPHDGDHHHDSHLTPEQLCNKVFVGGIPPHIDSEGLKEIFEEFGPVVDAIIMVDQVTNRSRCFGFVTFEHGSNGAQKAIAKQPLNIQGRNVEVKLATPKAEQRRAPPAAGPKHVGLRAGISSSNSSGEYAGLAVAYGRSGWKAGYGTYAFGKAGWGVQGWEDLNINSKLPERAGFSFDMLAELPIAVHQTKNTENTKNYNNNNNNNNETVVASPPSKRARH</sequence>